<organism evidence="3 4">
    <name type="scientific">Christensenella hongkongensis</name>
    <dbReference type="NCBI Taxonomy" id="270498"/>
    <lineage>
        <taxon>Bacteria</taxon>
        <taxon>Bacillati</taxon>
        <taxon>Bacillota</taxon>
        <taxon>Clostridia</taxon>
        <taxon>Christensenellales</taxon>
        <taxon>Christensenellaceae</taxon>
        <taxon>Christensenella</taxon>
    </lineage>
</organism>
<evidence type="ECO:0000256" key="1">
    <source>
        <dbReference type="ARBA" id="ARBA00006484"/>
    </source>
</evidence>
<dbReference type="PATRIC" id="fig|270498.16.peg.222"/>
<keyword evidence="2 3" id="KW-0560">Oxidoreductase</keyword>
<dbReference type="Pfam" id="PF13561">
    <property type="entry name" value="adh_short_C2"/>
    <property type="match status" value="1"/>
</dbReference>
<proteinExistence type="inferred from homology"/>
<gene>
    <name evidence="3" type="ORF">CHK_0559</name>
</gene>
<evidence type="ECO:0000256" key="2">
    <source>
        <dbReference type="ARBA" id="ARBA00023002"/>
    </source>
</evidence>
<dbReference type="PANTHER" id="PTHR42760">
    <property type="entry name" value="SHORT-CHAIN DEHYDROGENASES/REDUCTASES FAMILY MEMBER"/>
    <property type="match status" value="1"/>
</dbReference>
<dbReference type="PRINTS" id="PR00080">
    <property type="entry name" value="SDRFAMILY"/>
</dbReference>
<dbReference type="EC" id="1.1.1.100" evidence="3"/>
<dbReference type="OrthoDB" id="9803333at2"/>
<dbReference type="InterPro" id="IPR002347">
    <property type="entry name" value="SDR_fam"/>
</dbReference>
<dbReference type="PRINTS" id="PR00081">
    <property type="entry name" value="GDHRDH"/>
</dbReference>
<dbReference type="FunFam" id="3.40.50.720:FF:000084">
    <property type="entry name" value="Short-chain dehydrogenase reductase"/>
    <property type="match status" value="1"/>
</dbReference>
<dbReference type="InterPro" id="IPR036291">
    <property type="entry name" value="NAD(P)-bd_dom_sf"/>
</dbReference>
<dbReference type="EMBL" id="LAYJ01000053">
    <property type="protein sequence ID" value="KKI51876.1"/>
    <property type="molecule type" value="Genomic_DNA"/>
</dbReference>
<dbReference type="PANTHER" id="PTHR42760:SF133">
    <property type="entry name" value="3-OXOACYL-[ACYL-CARRIER-PROTEIN] REDUCTASE"/>
    <property type="match status" value="1"/>
</dbReference>
<dbReference type="GO" id="GO:0048038">
    <property type="term" value="F:quinone binding"/>
    <property type="evidence" value="ECO:0007669"/>
    <property type="project" value="TreeGrafter"/>
</dbReference>
<sequence>MKLLKDKTAIVTGGAGGIGAACARRFAEEGASFILIADLNIEEGQARADEITKEFGTRCIAVKTNVVNEEEISKVFTEFKKYQENLDILLNCAGIGRIIDMQDITTQSWDLTMNVNLRAAFLFSREALKMMKGRKYGRIINMASQAGKSGGLTIGIDYAASKGGLLNLTKSLAKAAAEYNITVNSVAPGLIATDMTTEFGYDPQTVPLQRIGTPEEVADATLFAASDLSRYVTGACIDVNGGISMW</sequence>
<reference evidence="3 4" key="1">
    <citation type="submission" date="2015-04" db="EMBL/GenBank/DDBJ databases">
        <title>Draft genome sequence of bacteremic isolate Catabacter hongkongensis type strain HKU16T.</title>
        <authorList>
            <person name="Lau S.K."/>
            <person name="Teng J.L."/>
            <person name="Huang Y."/>
            <person name="Curreem S.O."/>
            <person name="Tsui S.K."/>
            <person name="Woo P.C."/>
        </authorList>
    </citation>
    <scope>NUCLEOTIDE SEQUENCE [LARGE SCALE GENOMIC DNA]</scope>
    <source>
        <strain evidence="3 4">HKU16</strain>
    </source>
</reference>
<evidence type="ECO:0000313" key="3">
    <source>
        <dbReference type="EMBL" id="KKI51876.1"/>
    </source>
</evidence>
<dbReference type="AlphaFoldDB" id="A0A0M2NLM4"/>
<evidence type="ECO:0000313" key="4">
    <source>
        <dbReference type="Proteomes" id="UP000034076"/>
    </source>
</evidence>
<comment type="caution">
    <text evidence="3">The sequence shown here is derived from an EMBL/GenBank/DDBJ whole genome shotgun (WGS) entry which is preliminary data.</text>
</comment>
<dbReference type="GO" id="GO:0008206">
    <property type="term" value="P:bile acid metabolic process"/>
    <property type="evidence" value="ECO:0007669"/>
    <property type="project" value="UniProtKB-ARBA"/>
</dbReference>
<dbReference type="RefSeq" id="WP_046442514.1">
    <property type="nucleotide sequence ID" value="NZ_JAXDTA010000245.1"/>
</dbReference>
<dbReference type="PROSITE" id="PS51257">
    <property type="entry name" value="PROKAR_LIPOPROTEIN"/>
    <property type="match status" value="1"/>
</dbReference>
<name>A0A0M2NLM4_9FIRM</name>
<keyword evidence="4" id="KW-1185">Reference proteome</keyword>
<dbReference type="GO" id="GO:0006633">
    <property type="term" value="P:fatty acid biosynthetic process"/>
    <property type="evidence" value="ECO:0007669"/>
    <property type="project" value="TreeGrafter"/>
</dbReference>
<accession>A0A0M2NLM4</accession>
<dbReference type="Proteomes" id="UP000034076">
    <property type="component" value="Unassembled WGS sequence"/>
</dbReference>
<dbReference type="STRING" id="270498.CHK_0559"/>
<protein>
    <submittedName>
        <fullName evidence="3">3-oxoacyl-[acyl-carrier protein] reductase</fullName>
        <ecNumber evidence="3">1.1.1.100</ecNumber>
    </submittedName>
</protein>
<dbReference type="SUPFAM" id="SSF51735">
    <property type="entry name" value="NAD(P)-binding Rossmann-fold domains"/>
    <property type="match status" value="1"/>
</dbReference>
<dbReference type="Gene3D" id="3.40.50.720">
    <property type="entry name" value="NAD(P)-binding Rossmann-like Domain"/>
    <property type="match status" value="1"/>
</dbReference>
<comment type="similarity">
    <text evidence="1">Belongs to the short-chain dehydrogenases/reductases (SDR) family.</text>
</comment>
<dbReference type="GO" id="GO:0004316">
    <property type="term" value="F:3-oxoacyl-[acyl-carrier-protein] reductase (NADPH) activity"/>
    <property type="evidence" value="ECO:0007669"/>
    <property type="project" value="UniProtKB-EC"/>
</dbReference>